<proteinExistence type="predicted"/>
<accession>A0A4R3KZ94</accession>
<keyword evidence="1" id="KW-0472">Membrane</keyword>
<feature type="transmembrane region" description="Helical" evidence="1">
    <location>
        <begin position="9"/>
        <end position="26"/>
    </location>
</feature>
<dbReference type="EMBL" id="SMAD01000001">
    <property type="protein sequence ID" value="TCS89940.1"/>
    <property type="molecule type" value="Genomic_DNA"/>
</dbReference>
<sequence length="34" mass="4430">MKIIEKNEWRFLVIILISFLTFYVIFKNWDFIWY</sequence>
<protein>
    <submittedName>
        <fullName evidence="2">Uncharacterized protein</fullName>
    </submittedName>
</protein>
<name>A0A4R3KZ94_9SPHI</name>
<organism evidence="2 3">
    <name type="scientific">Anseongella ginsenosidimutans</name>
    <dbReference type="NCBI Taxonomy" id="496056"/>
    <lineage>
        <taxon>Bacteria</taxon>
        <taxon>Pseudomonadati</taxon>
        <taxon>Bacteroidota</taxon>
        <taxon>Sphingobacteriia</taxon>
        <taxon>Sphingobacteriales</taxon>
        <taxon>Sphingobacteriaceae</taxon>
        <taxon>Anseongella</taxon>
    </lineage>
</organism>
<dbReference type="AlphaFoldDB" id="A0A4R3KZ94"/>
<evidence type="ECO:0000256" key="1">
    <source>
        <dbReference type="SAM" id="Phobius"/>
    </source>
</evidence>
<comment type="caution">
    <text evidence="2">The sequence shown here is derived from an EMBL/GenBank/DDBJ whole genome shotgun (WGS) entry which is preliminary data.</text>
</comment>
<evidence type="ECO:0000313" key="3">
    <source>
        <dbReference type="Proteomes" id="UP000295807"/>
    </source>
</evidence>
<reference evidence="2 3" key="1">
    <citation type="submission" date="2019-03" db="EMBL/GenBank/DDBJ databases">
        <title>Genomic Encyclopedia of Type Strains, Phase IV (KMG-IV): sequencing the most valuable type-strain genomes for metagenomic binning, comparative biology and taxonomic classification.</title>
        <authorList>
            <person name="Goeker M."/>
        </authorList>
    </citation>
    <scope>NUCLEOTIDE SEQUENCE [LARGE SCALE GENOMIC DNA]</scope>
    <source>
        <strain evidence="2 3">DSM 21100</strain>
    </source>
</reference>
<dbReference type="Proteomes" id="UP000295807">
    <property type="component" value="Unassembled WGS sequence"/>
</dbReference>
<gene>
    <name evidence="2" type="ORF">EDD80_101137</name>
</gene>
<evidence type="ECO:0000313" key="2">
    <source>
        <dbReference type="EMBL" id="TCS89940.1"/>
    </source>
</evidence>
<keyword evidence="3" id="KW-1185">Reference proteome</keyword>
<keyword evidence="1" id="KW-1133">Transmembrane helix</keyword>
<keyword evidence="1" id="KW-0812">Transmembrane</keyword>